<evidence type="ECO:0000256" key="1">
    <source>
        <dbReference type="SAM" id="MobiDB-lite"/>
    </source>
</evidence>
<reference evidence="3" key="1">
    <citation type="submission" date="2021-09" db="EMBL/GenBank/DDBJ databases">
        <title>The genome of Mauremys mutica provides insights into the evolution of semi-aquatic lifestyle.</title>
        <authorList>
            <person name="Gong S."/>
            <person name="Gao Y."/>
        </authorList>
    </citation>
    <scope>NUCLEOTIDE SEQUENCE</scope>
    <source>
        <strain evidence="3">MM-2020</strain>
        <tissue evidence="3">Muscle</tissue>
    </source>
</reference>
<feature type="compositionally biased region" description="Basic and acidic residues" evidence="1">
    <location>
        <begin position="104"/>
        <end position="123"/>
    </location>
</feature>
<evidence type="ECO:0008006" key="5">
    <source>
        <dbReference type="Google" id="ProtNLM"/>
    </source>
</evidence>
<protein>
    <recommendedName>
        <fullName evidence="5">Secreted protein</fullName>
    </recommendedName>
</protein>
<dbReference type="EMBL" id="JAHDVG010000477">
    <property type="protein sequence ID" value="KAH1175330.1"/>
    <property type="molecule type" value="Genomic_DNA"/>
</dbReference>
<comment type="caution">
    <text evidence="3">The sequence shown here is derived from an EMBL/GenBank/DDBJ whole genome shotgun (WGS) entry which is preliminary data.</text>
</comment>
<sequence length="123" mass="14117">MSCCKHIFMLHMLCWLCGYKGPRAPQQSVWQLSLARKVISNFIERFFRKKESRCLCEGDTILSAVLATASGAMSWSQKRQSQHSIPTRNLLSENINNSCHRRKGEALQRKEAVGREEPGIRRP</sequence>
<accession>A0A9D3X9U3</accession>
<evidence type="ECO:0000313" key="3">
    <source>
        <dbReference type="EMBL" id="KAH1175330.1"/>
    </source>
</evidence>
<keyword evidence="2" id="KW-0732">Signal</keyword>
<name>A0A9D3X9U3_9SAUR</name>
<proteinExistence type="predicted"/>
<keyword evidence="4" id="KW-1185">Reference proteome</keyword>
<dbReference type="AlphaFoldDB" id="A0A9D3X9U3"/>
<feature type="signal peptide" evidence="2">
    <location>
        <begin position="1"/>
        <end position="19"/>
    </location>
</feature>
<evidence type="ECO:0000313" key="4">
    <source>
        <dbReference type="Proteomes" id="UP000827986"/>
    </source>
</evidence>
<organism evidence="3 4">
    <name type="scientific">Mauremys mutica</name>
    <name type="common">yellowpond turtle</name>
    <dbReference type="NCBI Taxonomy" id="74926"/>
    <lineage>
        <taxon>Eukaryota</taxon>
        <taxon>Metazoa</taxon>
        <taxon>Chordata</taxon>
        <taxon>Craniata</taxon>
        <taxon>Vertebrata</taxon>
        <taxon>Euteleostomi</taxon>
        <taxon>Archelosauria</taxon>
        <taxon>Testudinata</taxon>
        <taxon>Testudines</taxon>
        <taxon>Cryptodira</taxon>
        <taxon>Durocryptodira</taxon>
        <taxon>Testudinoidea</taxon>
        <taxon>Geoemydidae</taxon>
        <taxon>Geoemydinae</taxon>
        <taxon>Mauremys</taxon>
    </lineage>
</organism>
<gene>
    <name evidence="3" type="ORF">KIL84_008204</name>
</gene>
<feature type="region of interest" description="Disordered" evidence="1">
    <location>
        <begin position="102"/>
        <end position="123"/>
    </location>
</feature>
<evidence type="ECO:0000256" key="2">
    <source>
        <dbReference type="SAM" id="SignalP"/>
    </source>
</evidence>
<feature type="chain" id="PRO_5039499780" description="Secreted protein" evidence="2">
    <location>
        <begin position="20"/>
        <end position="123"/>
    </location>
</feature>
<dbReference type="Proteomes" id="UP000827986">
    <property type="component" value="Unassembled WGS sequence"/>
</dbReference>